<evidence type="ECO:0000256" key="6">
    <source>
        <dbReference type="SAM" id="MobiDB-lite"/>
    </source>
</evidence>
<comment type="subcellular location">
    <subcellularLocation>
        <location evidence="1">Nucleus</location>
    </subcellularLocation>
</comment>
<feature type="region of interest" description="Disordered" evidence="6">
    <location>
        <begin position="1"/>
        <end position="35"/>
    </location>
</feature>
<keyword evidence="4" id="KW-0804">Transcription</keyword>
<keyword evidence="2" id="KW-0805">Transcription regulation</keyword>
<keyword evidence="3" id="KW-0238">DNA-binding</keyword>
<dbReference type="GO" id="GO:0000981">
    <property type="term" value="F:DNA-binding transcription factor activity, RNA polymerase II-specific"/>
    <property type="evidence" value="ECO:0007669"/>
    <property type="project" value="TreeGrafter"/>
</dbReference>
<dbReference type="GO" id="GO:0046983">
    <property type="term" value="F:protein dimerization activity"/>
    <property type="evidence" value="ECO:0007669"/>
    <property type="project" value="InterPro"/>
</dbReference>
<evidence type="ECO:0000313" key="9">
    <source>
        <dbReference type="Proteomes" id="UP000796880"/>
    </source>
</evidence>
<feature type="compositionally biased region" description="Low complexity" evidence="6">
    <location>
        <begin position="87"/>
        <end position="109"/>
    </location>
</feature>
<dbReference type="InterPro" id="IPR036638">
    <property type="entry name" value="HLH_DNA-bd_sf"/>
</dbReference>
<keyword evidence="5" id="KW-0539">Nucleus</keyword>
<dbReference type="Gene3D" id="4.10.280.10">
    <property type="entry name" value="Helix-loop-helix DNA-binding domain"/>
    <property type="match status" value="1"/>
</dbReference>
<dbReference type="Proteomes" id="UP000796880">
    <property type="component" value="Unassembled WGS sequence"/>
</dbReference>
<evidence type="ECO:0000256" key="5">
    <source>
        <dbReference type="ARBA" id="ARBA00023242"/>
    </source>
</evidence>
<dbReference type="AlphaFoldDB" id="A0A8K0GQH3"/>
<evidence type="ECO:0000256" key="2">
    <source>
        <dbReference type="ARBA" id="ARBA00023015"/>
    </source>
</evidence>
<feature type="compositionally biased region" description="Basic and acidic residues" evidence="6">
    <location>
        <begin position="19"/>
        <end position="32"/>
    </location>
</feature>
<gene>
    <name evidence="8" type="ORF">FNV43_RR24180</name>
</gene>
<reference evidence="8" key="1">
    <citation type="submission" date="2020-03" db="EMBL/GenBank/DDBJ databases">
        <title>A high-quality chromosome-level genome assembly of a woody plant with both climbing and erect habits, Rhamnella rubrinervis.</title>
        <authorList>
            <person name="Lu Z."/>
            <person name="Yang Y."/>
            <person name="Zhu X."/>
            <person name="Sun Y."/>
        </authorList>
    </citation>
    <scope>NUCLEOTIDE SEQUENCE</scope>
    <source>
        <strain evidence="8">BYM</strain>
        <tissue evidence="8">Leaf</tissue>
    </source>
</reference>
<evidence type="ECO:0000256" key="1">
    <source>
        <dbReference type="ARBA" id="ARBA00004123"/>
    </source>
</evidence>
<keyword evidence="9" id="KW-1185">Reference proteome</keyword>
<dbReference type="PANTHER" id="PTHR13935">
    <property type="entry name" value="ACHAETE-SCUTE TRANSCRIPTION FACTOR-RELATED"/>
    <property type="match status" value="1"/>
</dbReference>
<feature type="domain" description="BHLH" evidence="7">
    <location>
        <begin position="20"/>
        <end position="72"/>
    </location>
</feature>
<dbReference type="EMBL" id="VOIH02000011">
    <property type="protein sequence ID" value="KAF3433078.1"/>
    <property type="molecule type" value="Genomic_DNA"/>
</dbReference>
<evidence type="ECO:0000259" key="7">
    <source>
        <dbReference type="PROSITE" id="PS50888"/>
    </source>
</evidence>
<dbReference type="Pfam" id="PF00010">
    <property type="entry name" value="HLH"/>
    <property type="match status" value="1"/>
</dbReference>
<dbReference type="InterPro" id="IPR011598">
    <property type="entry name" value="bHLH_dom"/>
</dbReference>
<feature type="region of interest" description="Disordered" evidence="6">
    <location>
        <begin position="81"/>
        <end position="109"/>
    </location>
</feature>
<dbReference type="PANTHER" id="PTHR13935:SF106">
    <property type="entry name" value="ACHAETE-SCUTE COMPLEX PROTEIN T5-RELATED"/>
    <property type="match status" value="1"/>
</dbReference>
<accession>A0A8K0GQH3</accession>
<dbReference type="SUPFAM" id="SSF47459">
    <property type="entry name" value="HLH, helix-loop-helix DNA-binding domain"/>
    <property type="match status" value="1"/>
</dbReference>
<comment type="caution">
    <text evidence="8">The sequence shown here is derived from an EMBL/GenBank/DDBJ whole genome shotgun (WGS) entry which is preliminary data.</text>
</comment>
<dbReference type="GO" id="GO:0090575">
    <property type="term" value="C:RNA polymerase II transcription regulator complex"/>
    <property type="evidence" value="ECO:0007669"/>
    <property type="project" value="TreeGrafter"/>
</dbReference>
<evidence type="ECO:0000256" key="3">
    <source>
        <dbReference type="ARBA" id="ARBA00023125"/>
    </source>
</evidence>
<sequence length="192" mass="21492">MAKKRQNISLSTSNNTDDDEKKAMRRDNERQRRQQMAFLNATLRSQLPLELIKGKRSVSDHINEAVNHINQMKDKIEHLTSEKNKLESSSNYSTSPSPKSESNSEKSSLNSVVIQPSFGGMEIVISGGFREKDLSLSRVLEVLVVEEGLNVVKCASTKVNGRSIHTIQAEVDDTTRVDLSELQQKLTMCSSE</sequence>
<dbReference type="GO" id="GO:0000977">
    <property type="term" value="F:RNA polymerase II transcription regulatory region sequence-specific DNA binding"/>
    <property type="evidence" value="ECO:0007669"/>
    <property type="project" value="TreeGrafter"/>
</dbReference>
<dbReference type="PROSITE" id="PS50888">
    <property type="entry name" value="BHLH"/>
    <property type="match status" value="1"/>
</dbReference>
<evidence type="ECO:0000313" key="8">
    <source>
        <dbReference type="EMBL" id="KAF3433078.1"/>
    </source>
</evidence>
<proteinExistence type="predicted"/>
<protein>
    <recommendedName>
        <fullName evidence="7">BHLH domain-containing protein</fullName>
    </recommendedName>
</protein>
<organism evidence="8 9">
    <name type="scientific">Rhamnella rubrinervis</name>
    <dbReference type="NCBI Taxonomy" id="2594499"/>
    <lineage>
        <taxon>Eukaryota</taxon>
        <taxon>Viridiplantae</taxon>
        <taxon>Streptophyta</taxon>
        <taxon>Embryophyta</taxon>
        <taxon>Tracheophyta</taxon>
        <taxon>Spermatophyta</taxon>
        <taxon>Magnoliopsida</taxon>
        <taxon>eudicotyledons</taxon>
        <taxon>Gunneridae</taxon>
        <taxon>Pentapetalae</taxon>
        <taxon>rosids</taxon>
        <taxon>fabids</taxon>
        <taxon>Rosales</taxon>
        <taxon>Rhamnaceae</taxon>
        <taxon>rhamnoid group</taxon>
        <taxon>Rhamneae</taxon>
        <taxon>Rhamnella</taxon>
    </lineage>
</organism>
<name>A0A8K0GQH3_9ROSA</name>
<evidence type="ECO:0000256" key="4">
    <source>
        <dbReference type="ARBA" id="ARBA00023163"/>
    </source>
</evidence>
<dbReference type="InterPro" id="IPR015660">
    <property type="entry name" value="MASH1/Ascl1a-like"/>
</dbReference>
<dbReference type="OrthoDB" id="1935281at2759"/>